<comment type="cofactor">
    <cofactor evidence="1 11">
        <name>pyridoxal 5'-phosphate</name>
        <dbReference type="ChEBI" id="CHEBI:597326"/>
    </cofactor>
</comment>
<dbReference type="PANTHER" id="PTHR11482:SF6">
    <property type="entry name" value="ORNITHINE DECARBOXYLASE 1-RELATED"/>
    <property type="match status" value="1"/>
</dbReference>
<dbReference type="PRINTS" id="PR01179">
    <property type="entry name" value="ODADCRBXLASE"/>
</dbReference>
<gene>
    <name evidence="13" type="ORF">PVAND_004892</name>
</gene>
<comment type="pathway">
    <text evidence="6">Amine and polyamine biosynthesis; putrescine biosynthesis via L-ornithine pathway; putrescine from L-ornithine: step 1/1.</text>
</comment>
<evidence type="ECO:0000256" key="8">
    <source>
        <dbReference type="ARBA" id="ARBA00037173"/>
    </source>
</evidence>
<dbReference type="GO" id="GO:0033387">
    <property type="term" value="P:putrescine biosynthetic process from arginine, via ornithine"/>
    <property type="evidence" value="ECO:0007669"/>
    <property type="project" value="TreeGrafter"/>
</dbReference>
<dbReference type="Pfam" id="PF02784">
    <property type="entry name" value="Orn_Arg_deC_N"/>
    <property type="match status" value="1"/>
</dbReference>
<feature type="modified residue" description="N6-(pyridoxal phosphate)lysine" evidence="11">
    <location>
        <position position="57"/>
    </location>
</feature>
<dbReference type="InterPro" id="IPR000183">
    <property type="entry name" value="Orn/DAP/Arg_de-COase"/>
</dbReference>
<dbReference type="GO" id="GO:0005737">
    <property type="term" value="C:cytoplasm"/>
    <property type="evidence" value="ECO:0007669"/>
    <property type="project" value="TreeGrafter"/>
</dbReference>
<dbReference type="InterPro" id="IPR022644">
    <property type="entry name" value="De-COase2_N"/>
</dbReference>
<evidence type="ECO:0000256" key="3">
    <source>
        <dbReference type="ARBA" id="ARBA00022898"/>
    </source>
</evidence>
<comment type="catalytic activity">
    <reaction evidence="10">
        <text>L-ornithine + H(+) = putrescine + CO2</text>
        <dbReference type="Rhea" id="RHEA:22964"/>
        <dbReference type="ChEBI" id="CHEBI:15378"/>
        <dbReference type="ChEBI" id="CHEBI:16526"/>
        <dbReference type="ChEBI" id="CHEBI:46911"/>
        <dbReference type="ChEBI" id="CHEBI:326268"/>
        <dbReference type="EC" id="4.1.1.17"/>
    </reaction>
</comment>
<accession>A0A9J6BYI3</accession>
<comment type="function">
    <text evidence="8">Catalyzes the first and rate-limiting step of polyamine biosynthesis that converts ornithine into putrescine, which is the precursor for the polyamines, spermidine and spermine. Polyamines are essential for cell proliferation and are implicated in cellular processes, ranging from DNA replication to apoptosis.</text>
</comment>
<dbReference type="SUPFAM" id="SSF51419">
    <property type="entry name" value="PLP-binding barrel"/>
    <property type="match status" value="1"/>
</dbReference>
<evidence type="ECO:0000259" key="12">
    <source>
        <dbReference type="Pfam" id="PF02784"/>
    </source>
</evidence>
<comment type="subunit">
    <text evidence="9">Homodimer. Only the dimer is catalytically active, as the active sites are constructed of residues from both monomers.</text>
</comment>
<feature type="active site" description="Proton donor" evidence="11">
    <location>
        <position position="340"/>
    </location>
</feature>
<dbReference type="PANTHER" id="PTHR11482">
    <property type="entry name" value="ARGININE/DIAMINOPIMELATE/ORNITHINE DECARBOXYLASE"/>
    <property type="match status" value="1"/>
</dbReference>
<dbReference type="GO" id="GO:0004586">
    <property type="term" value="F:ornithine decarboxylase activity"/>
    <property type="evidence" value="ECO:0007669"/>
    <property type="project" value="UniProtKB-EC"/>
</dbReference>
<dbReference type="AlphaFoldDB" id="A0A9J6BYI3"/>
<comment type="similarity">
    <text evidence="2">Belongs to the Orn/Lys/Arg decarboxylase class-II family.</text>
</comment>
<dbReference type="Proteomes" id="UP001107558">
    <property type="component" value="Chromosome 2"/>
</dbReference>
<feature type="domain" description="Orn/DAP/Arg decarboxylase 2 N-terminal" evidence="12">
    <location>
        <begin position="34"/>
        <end position="269"/>
    </location>
</feature>
<evidence type="ECO:0000256" key="5">
    <source>
        <dbReference type="ARBA" id="ARBA00023239"/>
    </source>
</evidence>
<dbReference type="InterPro" id="IPR022653">
    <property type="entry name" value="De-COase2_pyr-phos_BS"/>
</dbReference>
<proteinExistence type="inferred from homology"/>
<dbReference type="InterPro" id="IPR009006">
    <property type="entry name" value="Ala_racemase/Decarboxylase_C"/>
</dbReference>
<evidence type="ECO:0000313" key="14">
    <source>
        <dbReference type="Proteomes" id="UP001107558"/>
    </source>
</evidence>
<keyword evidence="3 11" id="KW-0663">Pyridoxal phosphate</keyword>
<dbReference type="Gene3D" id="2.40.37.10">
    <property type="entry name" value="Lyase, Ornithine Decarboxylase, Chain A, domain 1"/>
    <property type="match status" value="1"/>
</dbReference>
<evidence type="ECO:0000256" key="2">
    <source>
        <dbReference type="ARBA" id="ARBA00008872"/>
    </source>
</evidence>
<sequence>MSKVFKFLSHFHLEKSIERSLKVVNDSHYICNLSDVIRKYEDWKTHLPRVRPHYAVKCNDNINVLKTLASIGCSFDCASAGEIEKILSLNVNPERIIFANTTKFAKHIEFAEQNQVNIMTFDNEDELYKILKIHPSANLVLRIRYSSDKAIYKLGKKFGSLPNTEAPELLKLAKSLNLNVIGISFHIGSSCEDYEVYCGAIAISRVLFQFAADIGYNFRILDIGGGFPGDNFNRVKEFSCMINNALNQNFPLNEFPNLEILSEPGRYFVESAFTLVTQIHSRKITRDADGKIVDVMYYLNEGVYSNFLFIPLGPEEVIPKILSHKRTNEQFRSTIWGPTCDSTDKICEDIKLELLEIGDVIYFTNMGAYTIPLSTSFNGFPTTKIVYFLEENVVDSNKLNTEMFDFNFINDA</sequence>
<evidence type="ECO:0000313" key="13">
    <source>
        <dbReference type="EMBL" id="KAG5674948.1"/>
    </source>
</evidence>
<dbReference type="InterPro" id="IPR002433">
    <property type="entry name" value="Orn_de-COase"/>
</dbReference>
<dbReference type="EMBL" id="JADBJN010000002">
    <property type="protein sequence ID" value="KAG5674948.1"/>
    <property type="molecule type" value="Genomic_DNA"/>
</dbReference>
<keyword evidence="5" id="KW-0456">Lyase</keyword>
<evidence type="ECO:0000256" key="4">
    <source>
        <dbReference type="ARBA" id="ARBA00023115"/>
    </source>
</evidence>
<dbReference type="InterPro" id="IPR029066">
    <property type="entry name" value="PLP-binding_barrel"/>
</dbReference>
<keyword evidence="14" id="KW-1185">Reference proteome</keyword>
<dbReference type="PROSITE" id="PS00878">
    <property type="entry name" value="ODR_DC_2_1"/>
    <property type="match status" value="1"/>
</dbReference>
<dbReference type="EC" id="4.1.1.17" evidence="7"/>
<protein>
    <recommendedName>
        <fullName evidence="7">ornithine decarboxylase</fullName>
        <ecNumber evidence="7">4.1.1.17</ecNumber>
    </recommendedName>
</protein>
<name>A0A9J6BYI3_POLVA</name>
<evidence type="ECO:0000256" key="10">
    <source>
        <dbReference type="ARBA" id="ARBA00049127"/>
    </source>
</evidence>
<dbReference type="PRINTS" id="PR01182">
    <property type="entry name" value="ORNDCRBXLASE"/>
</dbReference>
<reference evidence="13" key="1">
    <citation type="submission" date="2021-03" db="EMBL/GenBank/DDBJ databases">
        <title>Chromosome level genome of the anhydrobiotic midge Polypedilum vanderplanki.</title>
        <authorList>
            <person name="Yoshida Y."/>
            <person name="Kikawada T."/>
            <person name="Gusev O."/>
        </authorList>
    </citation>
    <scope>NUCLEOTIDE SEQUENCE</scope>
    <source>
        <strain evidence="13">NIAS01</strain>
        <tissue evidence="13">Whole body or cell culture</tissue>
    </source>
</reference>
<evidence type="ECO:0000256" key="7">
    <source>
        <dbReference type="ARBA" id="ARBA00034138"/>
    </source>
</evidence>
<dbReference type="FunFam" id="3.20.20.10:FF:000005">
    <property type="entry name" value="Ornithine decarboxylase"/>
    <property type="match status" value="1"/>
</dbReference>
<comment type="caution">
    <text evidence="13">The sequence shown here is derived from an EMBL/GenBank/DDBJ whole genome shotgun (WGS) entry which is preliminary data.</text>
</comment>
<evidence type="ECO:0000256" key="11">
    <source>
        <dbReference type="PIRSR" id="PIRSR600183-50"/>
    </source>
</evidence>
<evidence type="ECO:0000256" key="6">
    <source>
        <dbReference type="ARBA" id="ARBA00034115"/>
    </source>
</evidence>
<dbReference type="OrthoDB" id="5034579at2759"/>
<dbReference type="SUPFAM" id="SSF50621">
    <property type="entry name" value="Alanine racemase C-terminal domain-like"/>
    <property type="match status" value="1"/>
</dbReference>
<dbReference type="Gene3D" id="3.20.20.10">
    <property type="entry name" value="Alanine racemase"/>
    <property type="match status" value="1"/>
</dbReference>
<keyword evidence="4" id="KW-0620">Polyamine biosynthesis</keyword>
<dbReference type="CDD" id="cd00622">
    <property type="entry name" value="PLPDE_III_ODC"/>
    <property type="match status" value="1"/>
</dbReference>
<organism evidence="13 14">
    <name type="scientific">Polypedilum vanderplanki</name>
    <name type="common">Sleeping chironomid midge</name>
    <dbReference type="NCBI Taxonomy" id="319348"/>
    <lineage>
        <taxon>Eukaryota</taxon>
        <taxon>Metazoa</taxon>
        <taxon>Ecdysozoa</taxon>
        <taxon>Arthropoda</taxon>
        <taxon>Hexapoda</taxon>
        <taxon>Insecta</taxon>
        <taxon>Pterygota</taxon>
        <taxon>Neoptera</taxon>
        <taxon>Endopterygota</taxon>
        <taxon>Diptera</taxon>
        <taxon>Nematocera</taxon>
        <taxon>Chironomoidea</taxon>
        <taxon>Chironomidae</taxon>
        <taxon>Chironominae</taxon>
        <taxon>Polypedilum</taxon>
        <taxon>Polypedilum</taxon>
    </lineage>
</organism>
<evidence type="ECO:0000256" key="9">
    <source>
        <dbReference type="ARBA" id="ARBA00046672"/>
    </source>
</evidence>
<evidence type="ECO:0000256" key="1">
    <source>
        <dbReference type="ARBA" id="ARBA00001933"/>
    </source>
</evidence>